<keyword evidence="2" id="KW-1185">Reference proteome</keyword>
<name>A0ACB7H1M7_MANES</name>
<sequence length="108" mass="12014">MPIWILAPVAVRFPDRYTSRLLHEHDSLPQNLASSEPTLNFLLLNNQVIDSSNSNHILPCEIDSSNMSSTMTDRERVAEKYGLKILHVLAKGPVPYSGPSKGTNDINN</sequence>
<evidence type="ECO:0000313" key="2">
    <source>
        <dbReference type="Proteomes" id="UP000091857"/>
    </source>
</evidence>
<comment type="caution">
    <text evidence="1">The sequence shown here is derived from an EMBL/GenBank/DDBJ whole genome shotgun (WGS) entry which is preliminary data.</text>
</comment>
<dbReference type="EMBL" id="CM004396">
    <property type="protein sequence ID" value="KAG8644831.1"/>
    <property type="molecule type" value="Genomic_DNA"/>
</dbReference>
<protein>
    <submittedName>
        <fullName evidence="1">Uncharacterized protein</fullName>
    </submittedName>
</protein>
<reference evidence="2" key="1">
    <citation type="journal article" date="2016" name="Nat. Biotechnol.">
        <title>Sequencing wild and cultivated cassava and related species reveals extensive interspecific hybridization and genetic diversity.</title>
        <authorList>
            <person name="Bredeson J.V."/>
            <person name="Lyons J.B."/>
            <person name="Prochnik S.E."/>
            <person name="Wu G.A."/>
            <person name="Ha C.M."/>
            <person name="Edsinger-Gonzales E."/>
            <person name="Grimwood J."/>
            <person name="Schmutz J."/>
            <person name="Rabbi I.Y."/>
            <person name="Egesi C."/>
            <person name="Nauluvula P."/>
            <person name="Lebot V."/>
            <person name="Ndunguru J."/>
            <person name="Mkamilo G."/>
            <person name="Bart R.S."/>
            <person name="Setter T.L."/>
            <person name="Gleadow R.M."/>
            <person name="Kulakow P."/>
            <person name="Ferguson M.E."/>
            <person name="Rounsley S."/>
            <person name="Rokhsar D.S."/>
        </authorList>
    </citation>
    <scope>NUCLEOTIDE SEQUENCE [LARGE SCALE GENOMIC DNA]</scope>
    <source>
        <strain evidence="2">cv. AM560-2</strain>
    </source>
</reference>
<evidence type="ECO:0000313" key="1">
    <source>
        <dbReference type="EMBL" id="KAG8644831.1"/>
    </source>
</evidence>
<organism evidence="1 2">
    <name type="scientific">Manihot esculenta</name>
    <name type="common">Cassava</name>
    <name type="synonym">Jatropha manihot</name>
    <dbReference type="NCBI Taxonomy" id="3983"/>
    <lineage>
        <taxon>Eukaryota</taxon>
        <taxon>Viridiplantae</taxon>
        <taxon>Streptophyta</taxon>
        <taxon>Embryophyta</taxon>
        <taxon>Tracheophyta</taxon>
        <taxon>Spermatophyta</taxon>
        <taxon>Magnoliopsida</taxon>
        <taxon>eudicotyledons</taxon>
        <taxon>Gunneridae</taxon>
        <taxon>Pentapetalae</taxon>
        <taxon>rosids</taxon>
        <taxon>fabids</taxon>
        <taxon>Malpighiales</taxon>
        <taxon>Euphorbiaceae</taxon>
        <taxon>Crotonoideae</taxon>
        <taxon>Manihoteae</taxon>
        <taxon>Manihot</taxon>
    </lineage>
</organism>
<dbReference type="Proteomes" id="UP000091857">
    <property type="component" value="Chromosome 10"/>
</dbReference>
<accession>A0ACB7H1M7</accession>
<gene>
    <name evidence="1" type="ORF">MANES_10G000157v8</name>
</gene>
<proteinExistence type="predicted"/>